<dbReference type="Gene3D" id="3.40.640.10">
    <property type="entry name" value="Type I PLP-dependent aspartate aminotransferase-like (Major domain)"/>
    <property type="match status" value="1"/>
</dbReference>
<dbReference type="PANTHER" id="PTHR43094:SF1">
    <property type="entry name" value="AMINOTRANSFERASE CLASS-III"/>
    <property type="match status" value="1"/>
</dbReference>
<dbReference type="PANTHER" id="PTHR43094">
    <property type="entry name" value="AMINOTRANSFERASE"/>
    <property type="match status" value="1"/>
</dbReference>
<dbReference type="GO" id="GO:0008483">
    <property type="term" value="F:transaminase activity"/>
    <property type="evidence" value="ECO:0007669"/>
    <property type="project" value="UniProtKB-KW"/>
</dbReference>
<accession>K1V9D5</accession>
<dbReference type="EMBL" id="AMBO01000412">
    <property type="protein sequence ID" value="EKC97340.1"/>
    <property type="molecule type" value="Genomic_DNA"/>
</dbReference>
<sequence>MTADTIAATPAAPTTNGLKPSKPLGSDSKPAPTDEQNTHDVTDSSVLHRNLKVVLPIVTHARGSYLYTSSGQRILDGSGGAAVVSVGHGVPEIISAVSSQISTLPYVSSALFAIQPAEELARRMCRDSGMERAVFLSGGSEAVESAIKLARQYHVERGERQRTEFIAREASYHGNTLGDTWRGASSTSRYCRPTSTLSRRATAIATELEEKILALGPERVAAFFAEPVVGAAAGCVPFVPGYLCAMKRVCEKYGVLFCLDEIMCGAGRTGKLHAWMNDLVPSSLPARLGGEGEESEDAEGEGWGEEARPDIQTLGKGLCGGYAPLSAVLVSRKVCEGLEGGSGAFRNGYTFQSSGTGVAAGLAVYEYMEKHDFTMMMPVQLSEWLGAECARRGQYLRRLLEERVSPLPHVGNVRGLGLFQGIEFVADKNTKAPFAPGEHVADKVANAILEHGAAVYHGAATRITGDHIMLCPPYTVSEAEIDELVDAVVKGIQEVFPQ</sequence>
<dbReference type="Pfam" id="PF00202">
    <property type="entry name" value="Aminotran_3"/>
    <property type="match status" value="2"/>
</dbReference>
<dbReference type="InterPro" id="IPR005814">
    <property type="entry name" value="Aminotrans_3"/>
</dbReference>
<evidence type="ECO:0000313" key="5">
    <source>
        <dbReference type="EMBL" id="EKC97340.1"/>
    </source>
</evidence>
<keyword evidence="2 3" id="KW-0663">Pyridoxal phosphate</keyword>
<keyword evidence="6" id="KW-1185">Reference proteome</keyword>
<evidence type="ECO:0000256" key="3">
    <source>
        <dbReference type="RuleBase" id="RU003560"/>
    </source>
</evidence>
<dbReference type="InParanoid" id="K1V9D5"/>
<comment type="similarity">
    <text evidence="1 3">Belongs to the class-III pyridoxal-phosphate-dependent aminotransferase family.</text>
</comment>
<dbReference type="CDD" id="cd00610">
    <property type="entry name" value="OAT_like"/>
    <property type="match status" value="1"/>
</dbReference>
<evidence type="ECO:0000313" key="6">
    <source>
        <dbReference type="Proteomes" id="UP000006757"/>
    </source>
</evidence>
<feature type="region of interest" description="Disordered" evidence="4">
    <location>
        <begin position="1"/>
        <end position="43"/>
    </location>
</feature>
<proteinExistence type="inferred from homology"/>
<gene>
    <name evidence="5" type="ORF">A1Q2_08263</name>
</gene>
<protein>
    <submittedName>
        <fullName evidence="5">Aminotransferase, class III</fullName>
    </submittedName>
</protein>
<dbReference type="PIRSF" id="PIRSF000521">
    <property type="entry name" value="Transaminase_4ab_Lys_Orn"/>
    <property type="match status" value="1"/>
</dbReference>
<keyword evidence="5" id="KW-0808">Transferase</keyword>
<dbReference type="InterPro" id="IPR015422">
    <property type="entry name" value="PyrdxlP-dep_Trfase_small"/>
</dbReference>
<dbReference type="OrthoDB" id="10261433at2759"/>
<dbReference type="Proteomes" id="UP000006757">
    <property type="component" value="Unassembled WGS sequence"/>
</dbReference>
<feature type="compositionally biased region" description="Low complexity" evidence="4">
    <location>
        <begin position="1"/>
        <end position="15"/>
    </location>
</feature>
<dbReference type="HOGENOM" id="CLU_016922_4_0_1"/>
<name>K1V9D5_TRIAC</name>
<dbReference type="GO" id="GO:0005829">
    <property type="term" value="C:cytosol"/>
    <property type="evidence" value="ECO:0007669"/>
    <property type="project" value="TreeGrafter"/>
</dbReference>
<comment type="caution">
    <text evidence="5">The sequence shown here is derived from an EMBL/GenBank/DDBJ whole genome shotgun (WGS) entry which is preliminary data.</text>
</comment>
<dbReference type="FunCoup" id="K1V9D5">
    <property type="interactions" value="5"/>
</dbReference>
<dbReference type="eggNOG" id="KOG1404">
    <property type="taxonomic scope" value="Eukaryota"/>
</dbReference>
<reference evidence="5 6" key="1">
    <citation type="journal article" date="2012" name="Eukaryot. Cell">
        <title>Genome sequence of the Trichosporon asahii environmental strain CBS 8904.</title>
        <authorList>
            <person name="Yang R.Y."/>
            <person name="Li H.T."/>
            <person name="Zhu H."/>
            <person name="Zhou G.P."/>
            <person name="Wang M."/>
            <person name="Wang L."/>
        </authorList>
    </citation>
    <scope>NUCLEOTIDE SEQUENCE [LARGE SCALE GENOMIC DNA]</scope>
    <source>
        <strain evidence="5 6">CBS 8904</strain>
    </source>
</reference>
<evidence type="ECO:0000256" key="4">
    <source>
        <dbReference type="SAM" id="MobiDB-lite"/>
    </source>
</evidence>
<dbReference type="SUPFAM" id="SSF53383">
    <property type="entry name" value="PLP-dependent transferases"/>
    <property type="match status" value="1"/>
</dbReference>
<dbReference type="InterPro" id="IPR015424">
    <property type="entry name" value="PyrdxlP-dep_Trfase"/>
</dbReference>
<evidence type="ECO:0000256" key="1">
    <source>
        <dbReference type="ARBA" id="ARBA00008954"/>
    </source>
</evidence>
<dbReference type="GO" id="GO:0030170">
    <property type="term" value="F:pyridoxal phosphate binding"/>
    <property type="evidence" value="ECO:0007669"/>
    <property type="project" value="InterPro"/>
</dbReference>
<dbReference type="STRING" id="1220162.K1V9D5"/>
<dbReference type="AlphaFoldDB" id="K1V9D5"/>
<evidence type="ECO:0000256" key="2">
    <source>
        <dbReference type="ARBA" id="ARBA00022898"/>
    </source>
</evidence>
<dbReference type="InterPro" id="IPR015421">
    <property type="entry name" value="PyrdxlP-dep_Trfase_major"/>
</dbReference>
<dbReference type="Gene3D" id="3.90.1150.10">
    <property type="entry name" value="Aspartate Aminotransferase, domain 1"/>
    <property type="match status" value="1"/>
</dbReference>
<dbReference type="OMA" id="REGLNQH"/>
<organism evidence="5 6">
    <name type="scientific">Trichosporon asahii var. asahii (strain CBS 8904)</name>
    <name type="common">Yeast</name>
    <dbReference type="NCBI Taxonomy" id="1220162"/>
    <lineage>
        <taxon>Eukaryota</taxon>
        <taxon>Fungi</taxon>
        <taxon>Dikarya</taxon>
        <taxon>Basidiomycota</taxon>
        <taxon>Agaricomycotina</taxon>
        <taxon>Tremellomycetes</taxon>
        <taxon>Trichosporonales</taxon>
        <taxon>Trichosporonaceae</taxon>
        <taxon>Trichosporon</taxon>
    </lineage>
</organism>
<keyword evidence="5" id="KW-0032">Aminotransferase</keyword>